<accession>A0A9X0D5R1</accession>
<evidence type="ECO:0000313" key="2">
    <source>
        <dbReference type="EMBL" id="KAJ7388347.1"/>
    </source>
</evidence>
<dbReference type="OrthoDB" id="5985420at2759"/>
<dbReference type="EMBL" id="MU825487">
    <property type="protein sequence ID" value="KAJ7388347.1"/>
    <property type="molecule type" value="Genomic_DNA"/>
</dbReference>
<feature type="domain" description="ZU5" evidence="1">
    <location>
        <begin position="3"/>
        <end position="90"/>
    </location>
</feature>
<organism evidence="2 3">
    <name type="scientific">Desmophyllum pertusum</name>
    <dbReference type="NCBI Taxonomy" id="174260"/>
    <lineage>
        <taxon>Eukaryota</taxon>
        <taxon>Metazoa</taxon>
        <taxon>Cnidaria</taxon>
        <taxon>Anthozoa</taxon>
        <taxon>Hexacorallia</taxon>
        <taxon>Scleractinia</taxon>
        <taxon>Caryophylliina</taxon>
        <taxon>Caryophylliidae</taxon>
        <taxon>Desmophyllum</taxon>
    </lineage>
</organism>
<sequence length="129" mass="14567">MRKTLTSEGTHWDLKKGAVHMTFPRDAVSEPTSIVVHRWKPSACSPQLQDHEAIVSNVIEISTDSQEPLEFNADVKLVLSHSAPNLHGYELVVFKLTDKERNEWEEIAGTKDFRSLSGLRTCFLFGPPH</sequence>
<gene>
    <name evidence="2" type="ORF">OS493_038287</name>
</gene>
<dbReference type="AlphaFoldDB" id="A0A9X0D5R1"/>
<name>A0A9X0D5R1_9CNID</name>
<evidence type="ECO:0000259" key="1">
    <source>
        <dbReference type="Pfam" id="PF00791"/>
    </source>
</evidence>
<protein>
    <recommendedName>
        <fullName evidence="1">ZU5 domain-containing protein</fullName>
    </recommendedName>
</protein>
<keyword evidence="3" id="KW-1185">Reference proteome</keyword>
<dbReference type="Gene3D" id="2.60.220.30">
    <property type="match status" value="1"/>
</dbReference>
<reference evidence="2" key="1">
    <citation type="submission" date="2023-01" db="EMBL/GenBank/DDBJ databases">
        <title>Genome assembly of the deep-sea coral Lophelia pertusa.</title>
        <authorList>
            <person name="Herrera S."/>
            <person name="Cordes E."/>
        </authorList>
    </citation>
    <scope>NUCLEOTIDE SEQUENCE</scope>
    <source>
        <strain evidence="2">USNM1676648</strain>
        <tissue evidence="2">Polyp</tissue>
    </source>
</reference>
<dbReference type="Proteomes" id="UP001163046">
    <property type="component" value="Unassembled WGS sequence"/>
</dbReference>
<comment type="caution">
    <text evidence="2">The sequence shown here is derived from an EMBL/GenBank/DDBJ whole genome shotgun (WGS) entry which is preliminary data.</text>
</comment>
<evidence type="ECO:0000313" key="3">
    <source>
        <dbReference type="Proteomes" id="UP001163046"/>
    </source>
</evidence>
<dbReference type="InterPro" id="IPR000906">
    <property type="entry name" value="ZU5_dom"/>
</dbReference>
<dbReference type="Pfam" id="PF00791">
    <property type="entry name" value="ZU5"/>
    <property type="match status" value="1"/>
</dbReference>
<proteinExistence type="predicted"/>